<dbReference type="PROSITE" id="PS00211">
    <property type="entry name" value="ABC_TRANSPORTER_1"/>
    <property type="match status" value="1"/>
</dbReference>
<dbReference type="AlphaFoldDB" id="A0ABD3NPS5"/>
<sequence>MSTMIQRVKIRRLHLKLGGQSRRYNSQNNHTISPLLKFDSAVLRYPQEISRNTSDMELGLEADTITYLQNQDMFLASKGALESSNNEQLQHLQNHWQQSASNHEHQALHVDLHVYPNTECKSAGGGHILLGRNASGKSLTLKTLIHTLHAAEESEQSNPYLHSGSLYIDKQSETKQMNTRYNHFLSHVSFESHSQLLSNPISVHRALIPGGGNRLSPTAQFLIVRLGMFPLLQRTVDTLSTGEIRRVLLVQALVTKPSLLLLDNVMDGLDVLGRQGVQNTLERVLSGFRMDILVQGISAKDTARTQVLLSTLRHEEISDGFDRVTFVGAGRILTEDRGQRSGVDLIHCLYQWSEDESSYNKFTKSLDKADGLNSEPNVINAYSKHDIPSKGDLVSFWESSNKKQHRDILVEACELKVIRDNTILLSGLNWTVQRGERWHLAGTNGAGKSTLGRLLLRMSGNNDISGVNDATIDDGSIIVTQPQTYHHFRRGGVGWVSTELHLHAAQHWKDRTLLEILSIGAGTLFDRDKSNDNDSNADNIKDFIDIDMCLAVLQWLGVLDKTASPSTTDTILSRKFDNLSQGEQKLLLLASAISQRPSLLILDEPCQGLDMWNRARVLGLIAAICEATDTSLIYITHHEEELIDGIDKVLLLEQGRVVQCGARYGGT</sequence>
<feature type="domain" description="ABC transporter" evidence="8">
    <location>
        <begin position="90"/>
        <end position="354"/>
    </location>
</feature>
<evidence type="ECO:0000313" key="10">
    <source>
        <dbReference type="Proteomes" id="UP001530400"/>
    </source>
</evidence>
<comment type="similarity">
    <text evidence="2">Belongs to the ABC transporter superfamily.</text>
</comment>
<dbReference type="CDD" id="cd00267">
    <property type="entry name" value="ABC_ATPase"/>
    <property type="match status" value="1"/>
</dbReference>
<keyword evidence="7" id="KW-0472">Membrane</keyword>
<dbReference type="SUPFAM" id="SSF52540">
    <property type="entry name" value="P-loop containing nucleoside triphosphate hydrolases"/>
    <property type="match status" value="2"/>
</dbReference>
<dbReference type="InterPro" id="IPR050086">
    <property type="entry name" value="MetN_ABC_transporter-like"/>
</dbReference>
<dbReference type="GO" id="GO:0005524">
    <property type="term" value="F:ATP binding"/>
    <property type="evidence" value="ECO:0007669"/>
    <property type="project" value="UniProtKB-KW"/>
</dbReference>
<reference evidence="9 10" key="1">
    <citation type="submission" date="2024-10" db="EMBL/GenBank/DDBJ databases">
        <title>Updated reference genomes for cyclostephanoid diatoms.</title>
        <authorList>
            <person name="Roberts W.R."/>
            <person name="Alverson A.J."/>
        </authorList>
    </citation>
    <scope>NUCLEOTIDE SEQUENCE [LARGE SCALE GENOMIC DNA]</scope>
    <source>
        <strain evidence="9 10">AJA010-31</strain>
    </source>
</reference>
<dbReference type="PANTHER" id="PTHR43166:SF9">
    <property type="entry name" value="GLUTAMATE_ASPARTATE IMPORT ATP-BINDING PROTEIN GLTL"/>
    <property type="match status" value="1"/>
</dbReference>
<keyword evidence="6" id="KW-0067">ATP-binding</keyword>
<organism evidence="9 10">
    <name type="scientific">Cyclotella atomus</name>
    <dbReference type="NCBI Taxonomy" id="382360"/>
    <lineage>
        <taxon>Eukaryota</taxon>
        <taxon>Sar</taxon>
        <taxon>Stramenopiles</taxon>
        <taxon>Ochrophyta</taxon>
        <taxon>Bacillariophyta</taxon>
        <taxon>Coscinodiscophyceae</taxon>
        <taxon>Thalassiosirophycidae</taxon>
        <taxon>Stephanodiscales</taxon>
        <taxon>Stephanodiscaceae</taxon>
        <taxon>Cyclotella</taxon>
    </lineage>
</organism>
<evidence type="ECO:0000256" key="5">
    <source>
        <dbReference type="ARBA" id="ARBA00022741"/>
    </source>
</evidence>
<evidence type="ECO:0000256" key="7">
    <source>
        <dbReference type="ARBA" id="ARBA00023136"/>
    </source>
</evidence>
<evidence type="ECO:0000256" key="3">
    <source>
        <dbReference type="ARBA" id="ARBA00022448"/>
    </source>
</evidence>
<evidence type="ECO:0000259" key="8">
    <source>
        <dbReference type="PROSITE" id="PS50893"/>
    </source>
</evidence>
<evidence type="ECO:0000313" key="9">
    <source>
        <dbReference type="EMBL" id="KAL3778130.1"/>
    </source>
</evidence>
<dbReference type="InterPro" id="IPR027417">
    <property type="entry name" value="P-loop_NTPase"/>
</dbReference>
<proteinExistence type="inferred from homology"/>
<dbReference type="Pfam" id="PF00005">
    <property type="entry name" value="ABC_tran"/>
    <property type="match status" value="2"/>
</dbReference>
<dbReference type="Proteomes" id="UP001530400">
    <property type="component" value="Unassembled WGS sequence"/>
</dbReference>
<keyword evidence="10" id="KW-1185">Reference proteome</keyword>
<feature type="domain" description="ABC transporter" evidence="8">
    <location>
        <begin position="410"/>
        <end position="667"/>
    </location>
</feature>
<dbReference type="EMBL" id="JALLPJ020001003">
    <property type="protein sequence ID" value="KAL3778130.1"/>
    <property type="molecule type" value="Genomic_DNA"/>
</dbReference>
<dbReference type="SMART" id="SM00382">
    <property type="entry name" value="AAA"/>
    <property type="match status" value="2"/>
</dbReference>
<keyword evidence="5" id="KW-0547">Nucleotide-binding</keyword>
<accession>A0ABD3NPS5</accession>
<dbReference type="PROSITE" id="PS50893">
    <property type="entry name" value="ABC_TRANSPORTER_2"/>
    <property type="match status" value="2"/>
</dbReference>
<keyword evidence="3" id="KW-0813">Transport</keyword>
<evidence type="ECO:0000256" key="4">
    <source>
        <dbReference type="ARBA" id="ARBA00022475"/>
    </source>
</evidence>
<evidence type="ECO:0000256" key="2">
    <source>
        <dbReference type="ARBA" id="ARBA00005417"/>
    </source>
</evidence>
<dbReference type="InterPro" id="IPR003439">
    <property type="entry name" value="ABC_transporter-like_ATP-bd"/>
</dbReference>
<dbReference type="GO" id="GO:0005886">
    <property type="term" value="C:plasma membrane"/>
    <property type="evidence" value="ECO:0007669"/>
    <property type="project" value="UniProtKB-SubCell"/>
</dbReference>
<dbReference type="PANTHER" id="PTHR43166">
    <property type="entry name" value="AMINO ACID IMPORT ATP-BINDING PROTEIN"/>
    <property type="match status" value="1"/>
</dbReference>
<comment type="subcellular location">
    <subcellularLocation>
        <location evidence="1">Cell membrane</location>
        <topology evidence="1">Peripheral membrane protein</topology>
    </subcellularLocation>
</comment>
<protein>
    <recommendedName>
        <fullName evidence="8">ABC transporter domain-containing protein</fullName>
    </recommendedName>
</protein>
<dbReference type="InterPro" id="IPR003593">
    <property type="entry name" value="AAA+_ATPase"/>
</dbReference>
<keyword evidence="4" id="KW-1003">Cell membrane</keyword>
<comment type="caution">
    <text evidence="9">The sequence shown here is derived from an EMBL/GenBank/DDBJ whole genome shotgun (WGS) entry which is preliminary data.</text>
</comment>
<evidence type="ECO:0000256" key="1">
    <source>
        <dbReference type="ARBA" id="ARBA00004202"/>
    </source>
</evidence>
<dbReference type="InterPro" id="IPR017871">
    <property type="entry name" value="ABC_transporter-like_CS"/>
</dbReference>
<dbReference type="Gene3D" id="3.40.50.300">
    <property type="entry name" value="P-loop containing nucleotide triphosphate hydrolases"/>
    <property type="match status" value="2"/>
</dbReference>
<name>A0ABD3NPS5_9STRA</name>
<gene>
    <name evidence="9" type="ORF">ACHAWO_008082</name>
</gene>
<evidence type="ECO:0000256" key="6">
    <source>
        <dbReference type="ARBA" id="ARBA00022840"/>
    </source>
</evidence>